<reference evidence="1 2" key="1">
    <citation type="submission" date="2024-05" db="EMBL/GenBank/DDBJ databases">
        <title>A draft genome resource for the thread blight pathogen Marasmius tenuissimus strain MS-2.</title>
        <authorList>
            <person name="Yulfo-Soto G.E."/>
            <person name="Baruah I.K."/>
            <person name="Amoako-Attah I."/>
            <person name="Bukari Y."/>
            <person name="Meinhardt L.W."/>
            <person name="Bailey B.A."/>
            <person name="Cohen S.P."/>
        </authorList>
    </citation>
    <scope>NUCLEOTIDE SEQUENCE [LARGE SCALE GENOMIC DNA]</scope>
    <source>
        <strain evidence="1 2">MS-2</strain>
    </source>
</reference>
<evidence type="ECO:0000313" key="1">
    <source>
        <dbReference type="EMBL" id="KAL0062620.1"/>
    </source>
</evidence>
<protein>
    <submittedName>
        <fullName evidence="1">Uncharacterized protein</fullName>
    </submittedName>
</protein>
<accession>A0ABR2ZMS2</accession>
<name>A0ABR2ZMS2_9AGAR</name>
<evidence type="ECO:0000313" key="2">
    <source>
        <dbReference type="Proteomes" id="UP001437256"/>
    </source>
</evidence>
<keyword evidence="2" id="KW-1185">Reference proteome</keyword>
<proteinExistence type="predicted"/>
<organism evidence="1 2">
    <name type="scientific">Marasmius tenuissimus</name>
    <dbReference type="NCBI Taxonomy" id="585030"/>
    <lineage>
        <taxon>Eukaryota</taxon>
        <taxon>Fungi</taxon>
        <taxon>Dikarya</taxon>
        <taxon>Basidiomycota</taxon>
        <taxon>Agaricomycotina</taxon>
        <taxon>Agaricomycetes</taxon>
        <taxon>Agaricomycetidae</taxon>
        <taxon>Agaricales</taxon>
        <taxon>Marasmiineae</taxon>
        <taxon>Marasmiaceae</taxon>
        <taxon>Marasmius</taxon>
    </lineage>
</organism>
<sequence>MVDGFGYTLAQSRVETGRSGVDSLQETAAQMMDRAIVLRKLSLHLNGVEFLSQNRLVAGVMWTRGINIVSPISFSFCNIVDLVIRSRKEDVCDLIGFMCSFPVLETLSVTCTSITDTERTVGTPHTRVMTYLPESLRTIHLDTYLHPNSTADEVFTNWITLHSPRQINHVALLSVFSAQINPPNPHNRHVGHISCYVGSCRSTEGGQIHEIDGDVFDLSKLAALRSLGIHARDDFNTGISPVRMFIQMLGRPPPRLAKVSLVLDYRGALQAQESRIEDWKELDILLASELYAKVFMKVYLGLRIGANGLEDLAWYDGTTERDFKDFLCRCIELQRVCFFPFPIFINSTRNNVVVNTGIQPLARESPAQKTPITSIPIDVGPNDDRATSNQACFTEKHPGSKSVSHALTSDTRAPSSSVRYLWVEVSVFQSTLSW</sequence>
<comment type="caution">
    <text evidence="1">The sequence shown here is derived from an EMBL/GenBank/DDBJ whole genome shotgun (WGS) entry which is preliminary data.</text>
</comment>
<gene>
    <name evidence="1" type="ORF">AAF712_010554</name>
</gene>
<dbReference type="Proteomes" id="UP001437256">
    <property type="component" value="Unassembled WGS sequence"/>
</dbReference>
<dbReference type="EMBL" id="JBBXMP010000101">
    <property type="protein sequence ID" value="KAL0062620.1"/>
    <property type="molecule type" value="Genomic_DNA"/>
</dbReference>